<dbReference type="RefSeq" id="WP_260594556.1">
    <property type="nucleotide sequence ID" value="NZ_CP104003.1"/>
</dbReference>
<feature type="transmembrane region" description="Helical" evidence="1">
    <location>
        <begin position="12"/>
        <end position="31"/>
    </location>
</feature>
<accession>A0A9E7U921</accession>
<dbReference type="EMBL" id="CP104003">
    <property type="protein sequence ID" value="UWM55456.1"/>
    <property type="molecule type" value="Genomic_DNA"/>
</dbReference>
<keyword evidence="1" id="KW-0812">Transmembrane</keyword>
<keyword evidence="1" id="KW-0472">Membrane</keyword>
<dbReference type="AlphaFoldDB" id="A0A9E7U921"/>
<proteinExistence type="predicted"/>
<evidence type="ECO:0000313" key="2">
    <source>
        <dbReference type="EMBL" id="UWM55456.1"/>
    </source>
</evidence>
<evidence type="ECO:0000256" key="1">
    <source>
        <dbReference type="SAM" id="Phobius"/>
    </source>
</evidence>
<feature type="transmembrane region" description="Helical" evidence="1">
    <location>
        <begin position="37"/>
        <end position="58"/>
    </location>
</feature>
<dbReference type="GeneID" id="74941561"/>
<keyword evidence="3" id="KW-1185">Reference proteome</keyword>
<protein>
    <submittedName>
        <fullName evidence="2">Uncharacterized protein</fullName>
    </submittedName>
</protein>
<dbReference type="InterPro" id="IPR058379">
    <property type="entry name" value="DUF8066"/>
</dbReference>
<evidence type="ECO:0000313" key="3">
    <source>
        <dbReference type="Proteomes" id="UP001057580"/>
    </source>
</evidence>
<dbReference type="KEGG" id="ssai:N0B31_04025"/>
<reference evidence="2" key="1">
    <citation type="submission" date="2022-09" db="EMBL/GenBank/DDBJ databases">
        <title>Diverse halophilic archaea isolated from saline environments.</title>
        <authorList>
            <person name="Cui H.-L."/>
        </authorList>
    </citation>
    <scope>NUCLEOTIDE SEQUENCE</scope>
    <source>
        <strain evidence="2">ZS-35-S2</strain>
    </source>
</reference>
<gene>
    <name evidence="2" type="ORF">N0B31_04025</name>
</gene>
<name>A0A9E7U921_9EURY</name>
<sequence>MSTALRVLPSELLYTLAALAVVLVVSFVFGFTNVFGALSAAVSIAISLVVLWLFWRLVTATERIARATESLADDSLAGHED</sequence>
<keyword evidence="1" id="KW-1133">Transmembrane helix</keyword>
<dbReference type="Proteomes" id="UP001057580">
    <property type="component" value="Chromosome"/>
</dbReference>
<dbReference type="Pfam" id="PF26262">
    <property type="entry name" value="DUF8066"/>
    <property type="match status" value="1"/>
</dbReference>
<organism evidence="2 3">
    <name type="scientific">Salinirubellus salinus</name>
    <dbReference type="NCBI Taxonomy" id="1364945"/>
    <lineage>
        <taxon>Archaea</taxon>
        <taxon>Methanobacteriati</taxon>
        <taxon>Methanobacteriota</taxon>
        <taxon>Stenosarchaea group</taxon>
        <taxon>Halobacteria</taxon>
        <taxon>Halobacteriales</taxon>
        <taxon>Natronomonadaceae</taxon>
        <taxon>Salinirubellus</taxon>
    </lineage>
</organism>